<dbReference type="OrthoDB" id="5464at2759"/>
<dbReference type="KEGG" id="aplc:110981994"/>
<dbReference type="GO" id="GO:0005739">
    <property type="term" value="C:mitochondrion"/>
    <property type="evidence" value="ECO:0007669"/>
    <property type="project" value="TreeGrafter"/>
</dbReference>
<evidence type="ECO:0000313" key="8">
    <source>
        <dbReference type="Proteomes" id="UP000694845"/>
    </source>
</evidence>
<proteinExistence type="inferred from homology"/>
<dbReference type="InterPro" id="IPR018247">
    <property type="entry name" value="EF_Hand_1_Ca_BS"/>
</dbReference>
<dbReference type="Pfam" id="PF01619">
    <property type="entry name" value="Pro_dh"/>
    <property type="match status" value="1"/>
</dbReference>
<keyword evidence="6" id="KW-0285">Flavoprotein</keyword>
<name>A0A8B7YR81_ACAPL</name>
<protein>
    <recommendedName>
        <fullName evidence="6">Proline dehydrogenase</fullName>
        <ecNumber evidence="6">1.5.5.2</ecNumber>
    </recommendedName>
</protein>
<dbReference type="GO" id="GO:0071949">
    <property type="term" value="F:FAD binding"/>
    <property type="evidence" value="ECO:0007669"/>
    <property type="project" value="TreeGrafter"/>
</dbReference>
<comment type="pathway">
    <text evidence="1">Amino-acid degradation; L-proline degradation into L-glutamate; L-glutamate from L-proline: step 1/2.</text>
</comment>
<dbReference type="PANTHER" id="PTHR13914">
    <property type="entry name" value="PROLINE OXIDASE"/>
    <property type="match status" value="1"/>
</dbReference>
<evidence type="ECO:0000256" key="6">
    <source>
        <dbReference type="RuleBase" id="RU364054"/>
    </source>
</evidence>
<organism evidence="8 9">
    <name type="scientific">Acanthaster planci</name>
    <name type="common">Crown-of-thorns starfish</name>
    <dbReference type="NCBI Taxonomy" id="133434"/>
    <lineage>
        <taxon>Eukaryota</taxon>
        <taxon>Metazoa</taxon>
        <taxon>Echinodermata</taxon>
        <taxon>Eleutherozoa</taxon>
        <taxon>Asterozoa</taxon>
        <taxon>Asteroidea</taxon>
        <taxon>Valvatacea</taxon>
        <taxon>Valvatida</taxon>
        <taxon>Acanthasteridae</taxon>
        <taxon>Acanthaster</taxon>
    </lineage>
</organism>
<gene>
    <name evidence="9" type="primary">LOC110981994</name>
</gene>
<dbReference type="InterPro" id="IPR011992">
    <property type="entry name" value="EF-hand-dom_pair"/>
</dbReference>
<keyword evidence="3" id="KW-0106">Calcium</keyword>
<feature type="domain" description="Proline dehydrogenase" evidence="7">
    <location>
        <begin position="330"/>
        <end position="628"/>
    </location>
</feature>
<comment type="catalytic activity">
    <reaction evidence="6">
        <text>L-proline + a quinone = (S)-1-pyrroline-5-carboxylate + a quinol + H(+)</text>
        <dbReference type="Rhea" id="RHEA:23784"/>
        <dbReference type="ChEBI" id="CHEBI:15378"/>
        <dbReference type="ChEBI" id="CHEBI:17388"/>
        <dbReference type="ChEBI" id="CHEBI:24646"/>
        <dbReference type="ChEBI" id="CHEBI:60039"/>
        <dbReference type="ChEBI" id="CHEBI:132124"/>
        <dbReference type="EC" id="1.5.5.2"/>
    </reaction>
</comment>
<sequence length="655" mass="74942">MARHTICGNVSFRRCCCYFSRSINPMKACFARLKTTAARASGTKISLENGDDAENNAESLQLSNHRPRVLQGNGRRTSAAVGPLPATMATAATSLDKRRHPGGRADGLGLDTVFCDCKEAYRSKTTLEIARAFLVFKLCQLNFLVNYNKEIMKFSRKVFGKRLFELAMDATFYGHFVAGRDQVSIQPTIDRLAQFGVGSILDYSVEEDMPHSDAVEAEMGSCVSHAEMGKEETHLKQFKAYREFADRRADVESARTYFYEDEEKCDDNLKTLLDCVDVAGATSRDGFTAVKFTALGRPQMLLNLSEVLIRTRQVFVQIAGTNNALIDLQLTKEQFQSELEALGITSRDDTGEWFTWMDYDQDGRIDLLDWDRLMEPEIKLTKIFKVPQIQRGHLEPLQLSLTEEEESQMKRMLSRINTLAKRARDKGVRLMIDAEQTYFQPAINRLAMELMRKFNKEQPTIFNTYQCYLKQAFNNLSIDMELAHREGFHFGAKLVRGAYMDQERKRAKEIGYEDPINPNYEATSAMYHRCLDMVLETIRNRGSVKIMVASHNEKTVCFAVERMEELKIKPKDRVVYFGQLLGMCDQVSFPLGQAGYAVYKYVPYGPVEDVLPYLSRRALENRGMLKGVKKERQLLWQELRRRIRQGQVLYSPTQA</sequence>
<keyword evidence="4 6" id="KW-0560">Oxidoreductase</keyword>
<dbReference type="AlphaFoldDB" id="A0A8B7YR81"/>
<dbReference type="InterPro" id="IPR002872">
    <property type="entry name" value="Proline_DH_dom"/>
</dbReference>
<evidence type="ECO:0000256" key="5">
    <source>
        <dbReference type="ARBA" id="ARBA00023062"/>
    </source>
</evidence>
<evidence type="ECO:0000313" key="9">
    <source>
        <dbReference type="RefSeq" id="XP_022095788.1"/>
    </source>
</evidence>
<dbReference type="RefSeq" id="XP_022095788.1">
    <property type="nucleotide sequence ID" value="XM_022240096.1"/>
</dbReference>
<comment type="function">
    <text evidence="6">Converts proline to delta-1-pyrroline-5-carboxylate.</text>
</comment>
<comment type="cofactor">
    <cofactor evidence="6">
        <name>FAD</name>
        <dbReference type="ChEBI" id="CHEBI:57692"/>
    </cofactor>
</comment>
<evidence type="ECO:0000256" key="3">
    <source>
        <dbReference type="ARBA" id="ARBA00022837"/>
    </source>
</evidence>
<dbReference type="GO" id="GO:0010133">
    <property type="term" value="P:L-proline catabolic process to L-glutamate"/>
    <property type="evidence" value="ECO:0007669"/>
    <property type="project" value="TreeGrafter"/>
</dbReference>
<dbReference type="InterPro" id="IPR029041">
    <property type="entry name" value="FAD-linked_oxidoreductase-like"/>
</dbReference>
<dbReference type="SUPFAM" id="SSF47473">
    <property type="entry name" value="EF-hand"/>
    <property type="match status" value="1"/>
</dbReference>
<keyword evidence="8" id="KW-1185">Reference proteome</keyword>
<dbReference type="InterPro" id="IPR015659">
    <property type="entry name" value="Proline_oxidase"/>
</dbReference>
<keyword evidence="6" id="KW-0274">FAD</keyword>
<comment type="similarity">
    <text evidence="2 6">Belongs to the proline oxidase family.</text>
</comment>
<dbReference type="FunFam" id="3.20.20.220:FF:000012">
    <property type="entry name" value="Proline dehydrogenase"/>
    <property type="match status" value="1"/>
</dbReference>
<keyword evidence="5 6" id="KW-0642">Proline metabolism</keyword>
<dbReference type="GO" id="GO:0004657">
    <property type="term" value="F:proline dehydrogenase activity"/>
    <property type="evidence" value="ECO:0007669"/>
    <property type="project" value="UniProtKB-EC"/>
</dbReference>
<dbReference type="Gene3D" id="3.20.20.220">
    <property type="match status" value="1"/>
</dbReference>
<evidence type="ECO:0000256" key="1">
    <source>
        <dbReference type="ARBA" id="ARBA00004739"/>
    </source>
</evidence>
<dbReference type="EC" id="1.5.5.2" evidence="6"/>
<dbReference type="OMA" id="GPLKKYH"/>
<dbReference type="PANTHER" id="PTHR13914:SF0">
    <property type="entry name" value="PROLINE DEHYDROGENASE 1, MITOCHONDRIAL"/>
    <property type="match status" value="1"/>
</dbReference>
<reference evidence="9" key="1">
    <citation type="submission" date="2025-08" db="UniProtKB">
        <authorList>
            <consortium name="RefSeq"/>
        </authorList>
    </citation>
    <scope>IDENTIFICATION</scope>
</reference>
<dbReference type="GeneID" id="110981994"/>
<dbReference type="SUPFAM" id="SSF51730">
    <property type="entry name" value="FAD-linked oxidoreductase"/>
    <property type="match status" value="1"/>
</dbReference>
<dbReference type="Proteomes" id="UP000694845">
    <property type="component" value="Unplaced"/>
</dbReference>
<dbReference type="PROSITE" id="PS00018">
    <property type="entry name" value="EF_HAND_1"/>
    <property type="match status" value="1"/>
</dbReference>
<evidence type="ECO:0000256" key="2">
    <source>
        <dbReference type="ARBA" id="ARBA00005869"/>
    </source>
</evidence>
<accession>A0A8B7YR81</accession>
<evidence type="ECO:0000259" key="7">
    <source>
        <dbReference type="Pfam" id="PF01619"/>
    </source>
</evidence>
<evidence type="ECO:0000256" key="4">
    <source>
        <dbReference type="ARBA" id="ARBA00023002"/>
    </source>
</evidence>